<dbReference type="PROSITE" id="PS51192">
    <property type="entry name" value="HELICASE_ATP_BIND_1"/>
    <property type="match status" value="1"/>
</dbReference>
<sequence>MEGYMLTLEFVRAFIGEKMFTKGMQEYTEANVFNMEIIENDEHYKLITANVQGEEYYSIHVVNIELSPQNEWITKMTCDCEYFDYHHTPCKHIAAVLIAYVKRNDAQPEPPLRKKHTDKSFKEFLSSYQARTSNFTKRPLNIILEPEISPKFRTDMLEVGFKIGLLNEHLYSIQNITEFVENLDGETNKKYGKSLEFTHTLQAFHPRYRPLVQYLVDYVHDETSYSLYQSIPGYRMMHAADLPRRTITVKSYAIDIFWDTIKDLSFNIKEHYGILRPYTLVDGQPSMSASIEKVDDGYQFNTTVLQYITGKKHSYFFDESRQMIYRNVRTSQSFRKLIDYFHSAKSANIFIAEDDIATFARNVFPILQKNLTVQTKGFNPTQYLPEIPTFEIYLDMPQDNLITGELFAIYSHGKYNVFSPSENAVNRDLFFEKNMEYFFSPWFSAYDPTNSRMALTDDDDKVYRFVKFGILEMQAKADVFISESLKKLKLHSQTRISIGVSVNHDLLQLNLISDQINLKQLNEILSKYDPKKKYYRLKSGEFVDIDENIQALASFKDAMNLSNSQFTSGPIDVPAYRASYLNQLAETSILDIQAEENFRQLIRNMKDIEDIEYTIPQEIEPILRPYQKKGFRWLYALKENHLGGLLADEMGLGKSIQIISLLAAWKDRKRTLIVCPSSLVYNWANEINKFMPNMHYTMISGFANIRKELIPTSLENDILITSYDALKRDIDVYRTMEFSCQVIDEAQYIKNASTLAAQSVKEINSHFRIALTGTPIENRLSELWSIFDFILPGFFGSYQKFRTNYELPIVRDQDEFLESELQKMVTPFILRRRKKDVLHDLPDKIEDVYYGQLEDEQKDLYKARVQRLKLMLQKQSDEEFKENKIAVLAELTRLRQLCCDPHLIYDHYKGNSAKKELCLDIVENAIEEGHKILLFSQFTSMLDTLTQEFDKKGIRYHKLVGSTPQFERARMVESFQTDDVPIFCISLKAGGTGLNLTAADIVIHYDPWWNTAVENQASDRAHRIGQTNVVNVFRLIIKDTIEERIIQLQKEKSNLADRILSGEGVSSATLSRQDLLELL</sequence>
<dbReference type="SUPFAM" id="SSF52540">
    <property type="entry name" value="P-loop containing nucleoside triphosphate hydrolases"/>
    <property type="match status" value="2"/>
</dbReference>
<dbReference type="CDD" id="cd18793">
    <property type="entry name" value="SF2_C_SNF"/>
    <property type="match status" value="1"/>
</dbReference>
<dbReference type="SMART" id="SM00487">
    <property type="entry name" value="DEXDc"/>
    <property type="match status" value="1"/>
</dbReference>
<dbReference type="InterPro" id="IPR027417">
    <property type="entry name" value="P-loop_NTPase"/>
</dbReference>
<dbReference type="InterPro" id="IPR006564">
    <property type="entry name" value="Znf_PMZ"/>
</dbReference>
<dbReference type="SMART" id="SM00575">
    <property type="entry name" value="ZnF_PMZ"/>
    <property type="match status" value="1"/>
</dbReference>
<dbReference type="Pfam" id="PF00271">
    <property type="entry name" value="Helicase_C"/>
    <property type="match status" value="1"/>
</dbReference>
<evidence type="ECO:0000256" key="3">
    <source>
        <dbReference type="ARBA" id="ARBA00022801"/>
    </source>
</evidence>
<evidence type="ECO:0000259" key="7">
    <source>
        <dbReference type="PROSITE" id="PS51192"/>
    </source>
</evidence>
<evidence type="ECO:0000259" key="8">
    <source>
        <dbReference type="PROSITE" id="PS51194"/>
    </source>
</evidence>
<keyword evidence="9" id="KW-0067">ATP-binding</keyword>
<evidence type="ECO:0000256" key="4">
    <source>
        <dbReference type="ARBA" id="ARBA00022833"/>
    </source>
</evidence>
<protein>
    <submittedName>
        <fullName evidence="9">Helicase</fullName>
    </submittedName>
</protein>
<dbReference type="InterPro" id="IPR049730">
    <property type="entry name" value="SNF2/RAD54-like_C"/>
</dbReference>
<dbReference type="PANTHER" id="PTHR10799">
    <property type="entry name" value="SNF2/RAD54 HELICASE FAMILY"/>
    <property type="match status" value="1"/>
</dbReference>
<evidence type="ECO:0000313" key="9">
    <source>
        <dbReference type="EMBL" id="RGT57795.1"/>
    </source>
</evidence>
<dbReference type="Pfam" id="PF08455">
    <property type="entry name" value="SNF2_assoc"/>
    <property type="match status" value="1"/>
</dbReference>
<keyword evidence="9" id="KW-0347">Helicase</keyword>
<dbReference type="Gene3D" id="3.40.50.10810">
    <property type="entry name" value="Tandem AAA-ATPase domain"/>
    <property type="match status" value="1"/>
</dbReference>
<dbReference type="GO" id="GO:0016787">
    <property type="term" value="F:hydrolase activity"/>
    <property type="evidence" value="ECO:0007669"/>
    <property type="project" value="UniProtKB-KW"/>
</dbReference>
<evidence type="ECO:0000256" key="2">
    <source>
        <dbReference type="ARBA" id="ARBA00022771"/>
    </source>
</evidence>
<keyword evidence="1" id="KW-0479">Metal-binding</keyword>
<dbReference type="GO" id="GO:0005524">
    <property type="term" value="F:ATP binding"/>
    <property type="evidence" value="ECO:0007669"/>
    <property type="project" value="InterPro"/>
</dbReference>
<name>A0A412PHZ9_9FIRM</name>
<feature type="domain" description="SWIM-type" evidence="6">
    <location>
        <begin position="60"/>
        <end position="101"/>
    </location>
</feature>
<evidence type="ECO:0000313" key="10">
    <source>
        <dbReference type="Proteomes" id="UP000284731"/>
    </source>
</evidence>
<dbReference type="Proteomes" id="UP000284731">
    <property type="component" value="Unassembled WGS sequence"/>
</dbReference>
<feature type="domain" description="Helicase ATP-binding" evidence="7">
    <location>
        <begin position="635"/>
        <end position="793"/>
    </location>
</feature>
<dbReference type="EMBL" id="QRWX01000001">
    <property type="protein sequence ID" value="RGT57795.1"/>
    <property type="molecule type" value="Genomic_DNA"/>
</dbReference>
<dbReference type="AlphaFoldDB" id="A0A412PHZ9"/>
<proteinExistence type="predicted"/>
<dbReference type="InterPro" id="IPR014001">
    <property type="entry name" value="Helicase_ATP-bd"/>
</dbReference>
<evidence type="ECO:0000259" key="6">
    <source>
        <dbReference type="PROSITE" id="PS50966"/>
    </source>
</evidence>
<dbReference type="Pfam" id="PF04434">
    <property type="entry name" value="SWIM"/>
    <property type="match status" value="1"/>
</dbReference>
<dbReference type="InterPro" id="IPR007527">
    <property type="entry name" value="Znf_SWIM"/>
</dbReference>
<dbReference type="SMART" id="SM00490">
    <property type="entry name" value="HELICc"/>
    <property type="match status" value="1"/>
</dbReference>
<dbReference type="CDD" id="cd18012">
    <property type="entry name" value="DEXQc_arch_SWI2_SNF2"/>
    <property type="match status" value="1"/>
</dbReference>
<comment type="caution">
    <text evidence="9">The sequence shown here is derived from an EMBL/GenBank/DDBJ whole genome shotgun (WGS) entry which is preliminary data.</text>
</comment>
<feature type="domain" description="Helicase C-terminal" evidence="8">
    <location>
        <begin position="918"/>
        <end position="1066"/>
    </location>
</feature>
<evidence type="ECO:0000256" key="5">
    <source>
        <dbReference type="PROSITE-ProRule" id="PRU00325"/>
    </source>
</evidence>
<keyword evidence="3" id="KW-0378">Hydrolase</keyword>
<dbReference type="InterPro" id="IPR038718">
    <property type="entry name" value="SNF2-like_sf"/>
</dbReference>
<dbReference type="GO" id="GO:0008270">
    <property type="term" value="F:zinc ion binding"/>
    <property type="evidence" value="ECO:0007669"/>
    <property type="project" value="UniProtKB-KW"/>
</dbReference>
<dbReference type="PROSITE" id="PS51194">
    <property type="entry name" value="HELICASE_CTER"/>
    <property type="match status" value="1"/>
</dbReference>
<accession>A0A412PHZ9</accession>
<dbReference type="InterPro" id="IPR013663">
    <property type="entry name" value="Helicase_SWF/SNF/SWI_bac"/>
</dbReference>
<dbReference type="InterPro" id="IPR000330">
    <property type="entry name" value="SNF2_N"/>
</dbReference>
<reference evidence="9 10" key="1">
    <citation type="submission" date="2018-08" db="EMBL/GenBank/DDBJ databases">
        <title>A genome reference for cultivated species of the human gut microbiota.</title>
        <authorList>
            <person name="Zou Y."/>
            <person name="Xue W."/>
            <person name="Luo G."/>
        </authorList>
    </citation>
    <scope>NUCLEOTIDE SEQUENCE [LARGE SCALE GENOMIC DNA]</scope>
    <source>
        <strain evidence="9 10">AF18-46</strain>
    </source>
</reference>
<keyword evidence="9" id="KW-0547">Nucleotide-binding</keyword>
<dbReference type="InterPro" id="IPR001650">
    <property type="entry name" value="Helicase_C-like"/>
</dbReference>
<dbReference type="PROSITE" id="PS50966">
    <property type="entry name" value="ZF_SWIM"/>
    <property type="match status" value="1"/>
</dbReference>
<keyword evidence="4" id="KW-0862">Zinc</keyword>
<dbReference type="GO" id="GO:0004386">
    <property type="term" value="F:helicase activity"/>
    <property type="evidence" value="ECO:0007669"/>
    <property type="project" value="UniProtKB-KW"/>
</dbReference>
<gene>
    <name evidence="9" type="ORF">DWX20_01725</name>
</gene>
<keyword evidence="2 5" id="KW-0863">Zinc-finger</keyword>
<evidence type="ECO:0000256" key="1">
    <source>
        <dbReference type="ARBA" id="ARBA00022723"/>
    </source>
</evidence>
<dbReference type="Pfam" id="PF00176">
    <property type="entry name" value="SNF2-rel_dom"/>
    <property type="match status" value="1"/>
</dbReference>
<organism evidence="9 10">
    <name type="scientific">Solobacterium moorei</name>
    <dbReference type="NCBI Taxonomy" id="102148"/>
    <lineage>
        <taxon>Bacteria</taxon>
        <taxon>Bacillati</taxon>
        <taxon>Bacillota</taxon>
        <taxon>Erysipelotrichia</taxon>
        <taxon>Erysipelotrichales</taxon>
        <taxon>Erysipelotrichaceae</taxon>
        <taxon>Solobacterium</taxon>
    </lineage>
</organism>
<dbReference type="Gene3D" id="3.40.50.300">
    <property type="entry name" value="P-loop containing nucleotide triphosphate hydrolases"/>
    <property type="match status" value="1"/>
</dbReference>